<evidence type="ECO:0000259" key="1">
    <source>
        <dbReference type="Pfam" id="PF13592"/>
    </source>
</evidence>
<name>A0A917V1J4_9BACI</name>
<comment type="caution">
    <text evidence="2">The sequence shown here is derived from an EMBL/GenBank/DDBJ whole genome shotgun (WGS) entry which is preliminary data.</text>
</comment>
<reference evidence="2" key="2">
    <citation type="submission" date="2020-09" db="EMBL/GenBank/DDBJ databases">
        <authorList>
            <person name="Sun Q."/>
            <person name="Ohkuma M."/>
        </authorList>
    </citation>
    <scope>NUCLEOTIDE SEQUENCE</scope>
    <source>
        <strain evidence="2">JCM 12580</strain>
    </source>
</reference>
<feature type="domain" description="Winged helix-turn helix" evidence="1">
    <location>
        <begin position="114"/>
        <end position="168"/>
    </location>
</feature>
<accession>A0A917V1J4</accession>
<dbReference type="InterPro" id="IPR009057">
    <property type="entry name" value="Homeodomain-like_sf"/>
</dbReference>
<dbReference type="NCBIfam" id="NF033545">
    <property type="entry name" value="transpos_IS630"/>
    <property type="match status" value="1"/>
</dbReference>
<dbReference type="Proteomes" id="UP000658382">
    <property type="component" value="Unassembled WGS sequence"/>
</dbReference>
<gene>
    <name evidence="2" type="ORF">GCM10007063_35160</name>
</gene>
<organism evidence="2 3">
    <name type="scientific">Lentibacillus kapialis</name>
    <dbReference type="NCBI Taxonomy" id="340214"/>
    <lineage>
        <taxon>Bacteria</taxon>
        <taxon>Bacillati</taxon>
        <taxon>Bacillota</taxon>
        <taxon>Bacilli</taxon>
        <taxon>Bacillales</taxon>
        <taxon>Bacillaceae</taxon>
        <taxon>Lentibacillus</taxon>
    </lineage>
</organism>
<evidence type="ECO:0000313" key="2">
    <source>
        <dbReference type="EMBL" id="GGK09677.1"/>
    </source>
</evidence>
<dbReference type="SUPFAM" id="SSF46689">
    <property type="entry name" value="Homeodomain-like"/>
    <property type="match status" value="1"/>
</dbReference>
<keyword evidence="3" id="KW-1185">Reference proteome</keyword>
<proteinExistence type="predicted"/>
<reference evidence="2" key="1">
    <citation type="journal article" date="2014" name="Int. J. Syst. Evol. Microbiol.">
        <title>Complete genome sequence of Corynebacterium casei LMG S-19264T (=DSM 44701T), isolated from a smear-ripened cheese.</title>
        <authorList>
            <consortium name="US DOE Joint Genome Institute (JGI-PGF)"/>
            <person name="Walter F."/>
            <person name="Albersmeier A."/>
            <person name="Kalinowski J."/>
            <person name="Ruckert C."/>
        </authorList>
    </citation>
    <scope>NUCLEOTIDE SEQUENCE</scope>
    <source>
        <strain evidence="2">JCM 12580</strain>
    </source>
</reference>
<dbReference type="EMBL" id="BMNQ01000118">
    <property type="protein sequence ID" value="GGK09677.1"/>
    <property type="molecule type" value="Genomic_DNA"/>
</dbReference>
<dbReference type="InterPro" id="IPR047655">
    <property type="entry name" value="Transpos_IS630-like"/>
</dbReference>
<dbReference type="AlphaFoldDB" id="A0A917V1J4"/>
<evidence type="ECO:0000313" key="3">
    <source>
        <dbReference type="Proteomes" id="UP000658382"/>
    </source>
</evidence>
<protein>
    <recommendedName>
        <fullName evidence="1">Winged helix-turn helix domain-containing protein</fullName>
    </recommendedName>
</protein>
<sequence>MKKMYSYDDLDPEIQAIKGAMKDTKDLRLFKRYQATFKYLKGRPMHEIAAFIGCSEKTIYNYVNAYKSHGLAGLIPGESPGRPRHLTEEQEQEVYDTIVNQMPVDVDFPAEMNWTSSLIREWIKQKYNVTFSDRGVRALLHRLGFSYTKPTYTLAKADPEKQEVFKKEFETAKKNERWRD</sequence>
<dbReference type="Pfam" id="PF13592">
    <property type="entry name" value="HTH_33"/>
    <property type="match status" value="1"/>
</dbReference>
<dbReference type="InterPro" id="IPR025959">
    <property type="entry name" value="Winged_HTH_dom"/>
</dbReference>
<dbReference type="Pfam" id="PF13551">
    <property type="entry name" value="HTH_29"/>
    <property type="match status" value="1"/>
</dbReference>